<evidence type="ECO:0000256" key="13">
    <source>
        <dbReference type="SAM" id="Phobius"/>
    </source>
</evidence>
<dbReference type="GO" id="GO:0031966">
    <property type="term" value="C:mitochondrial membrane"/>
    <property type="evidence" value="ECO:0007669"/>
    <property type="project" value="UniProtKB-SubCell"/>
</dbReference>
<keyword evidence="6 12" id="KW-0812">Transmembrane</keyword>
<geneLocation type="mitochondrion" evidence="14"/>
<evidence type="ECO:0000256" key="2">
    <source>
        <dbReference type="ARBA" id="ARBA00008892"/>
    </source>
</evidence>
<dbReference type="AlphaFoldDB" id="A0A0S2MNF9"/>
<dbReference type="GO" id="GO:0015078">
    <property type="term" value="F:proton transmembrane transporter activity"/>
    <property type="evidence" value="ECO:0007669"/>
    <property type="project" value="InterPro"/>
</dbReference>
<evidence type="ECO:0000313" key="14">
    <source>
        <dbReference type="EMBL" id="ALO76256.1"/>
    </source>
</evidence>
<dbReference type="Pfam" id="PF00895">
    <property type="entry name" value="ATP-synt_8"/>
    <property type="match status" value="1"/>
</dbReference>
<accession>A0A0S2MNF9</accession>
<keyword evidence="9 12" id="KW-0406">Ion transport</keyword>
<keyword evidence="4 12" id="KW-0813">Transport</keyword>
<comment type="subunit">
    <text evidence="3">F-type ATPases have 2 components, CF(1) - the catalytic core - and CF(0) - the membrane proton channel.</text>
</comment>
<keyword evidence="7 12" id="KW-0375">Hydrogen ion transport</keyword>
<evidence type="ECO:0000256" key="7">
    <source>
        <dbReference type="ARBA" id="ARBA00022781"/>
    </source>
</evidence>
<evidence type="ECO:0000256" key="1">
    <source>
        <dbReference type="ARBA" id="ARBA00004304"/>
    </source>
</evidence>
<keyword evidence="5 12" id="KW-0138">CF(0)</keyword>
<keyword evidence="11 13" id="KW-0472">Membrane</keyword>
<evidence type="ECO:0000256" key="4">
    <source>
        <dbReference type="ARBA" id="ARBA00022448"/>
    </source>
</evidence>
<dbReference type="InterPro" id="IPR001421">
    <property type="entry name" value="ATP8_metazoa"/>
</dbReference>
<dbReference type="GO" id="GO:0045259">
    <property type="term" value="C:proton-transporting ATP synthase complex"/>
    <property type="evidence" value="ECO:0007669"/>
    <property type="project" value="UniProtKB-KW"/>
</dbReference>
<keyword evidence="10 12" id="KW-0496">Mitochondrion</keyword>
<dbReference type="GO" id="GO:0015986">
    <property type="term" value="P:proton motive force-driven ATP synthesis"/>
    <property type="evidence" value="ECO:0007669"/>
    <property type="project" value="InterPro"/>
</dbReference>
<evidence type="ECO:0000256" key="8">
    <source>
        <dbReference type="ARBA" id="ARBA00022989"/>
    </source>
</evidence>
<comment type="similarity">
    <text evidence="2 12">Belongs to the ATPase protein 8 family.</text>
</comment>
<evidence type="ECO:0000256" key="11">
    <source>
        <dbReference type="ARBA" id="ARBA00023136"/>
    </source>
</evidence>
<comment type="subcellular location">
    <subcellularLocation>
        <location evidence="1 12">Mitochondrion membrane</location>
        <topology evidence="1 12">Single-pass membrane protein</topology>
    </subcellularLocation>
</comment>
<reference evidence="14" key="1">
    <citation type="submission" date="2012-06" db="EMBL/GenBank/DDBJ databases">
        <title>Mitogenomics of the Coleoptera under dense taxon sampling.</title>
        <authorList>
            <person name="Timmermans M.J.T.N."/>
            <person name="Lim J."/>
            <person name="Dodsworth S."/>
            <person name="Haran J."/>
            <person name="Ahrens D."/>
            <person name="Bocak L."/>
            <person name="London A."/>
            <person name="Culverwell L."/>
            <person name="Vogler A.P."/>
        </authorList>
    </citation>
    <scope>NUCLEOTIDE SEQUENCE</scope>
</reference>
<organism evidence="14">
    <name type="scientific">Schizonycha sp. SCH01</name>
    <dbReference type="NCBI Taxonomy" id="1205579"/>
    <lineage>
        <taxon>Eukaryota</taxon>
        <taxon>Metazoa</taxon>
        <taxon>Ecdysozoa</taxon>
        <taxon>Arthropoda</taxon>
        <taxon>Hexapoda</taxon>
        <taxon>Insecta</taxon>
        <taxon>Pterygota</taxon>
        <taxon>Neoptera</taxon>
        <taxon>Endopterygota</taxon>
        <taxon>Coleoptera</taxon>
        <taxon>Polyphaga</taxon>
        <taxon>Scarabaeiformia</taxon>
        <taxon>Scarabaeidae</taxon>
        <taxon>Melolonthinae</taxon>
        <taxon>Schizonycha</taxon>
    </lineage>
</organism>
<proteinExistence type="inferred from homology"/>
<evidence type="ECO:0000256" key="5">
    <source>
        <dbReference type="ARBA" id="ARBA00022547"/>
    </source>
</evidence>
<evidence type="ECO:0000256" key="9">
    <source>
        <dbReference type="ARBA" id="ARBA00023065"/>
    </source>
</evidence>
<gene>
    <name evidence="14" type="primary">atp8</name>
</gene>
<dbReference type="EMBL" id="JX412739">
    <property type="protein sequence ID" value="ALO76256.1"/>
    <property type="molecule type" value="Genomic_DNA"/>
</dbReference>
<evidence type="ECO:0000256" key="10">
    <source>
        <dbReference type="ARBA" id="ARBA00023128"/>
    </source>
</evidence>
<sequence length="51" mass="6374">MPQMAPLNWLSLFMMFCMILMIFSSTNYWIYLHNPKMKTYMKSTFLINWKW</sequence>
<keyword evidence="8 13" id="KW-1133">Transmembrane helix</keyword>
<name>A0A0S2MNF9_9SCAR</name>
<evidence type="ECO:0000256" key="3">
    <source>
        <dbReference type="ARBA" id="ARBA00011291"/>
    </source>
</evidence>
<evidence type="ECO:0000256" key="12">
    <source>
        <dbReference type="RuleBase" id="RU003661"/>
    </source>
</evidence>
<protein>
    <recommendedName>
        <fullName evidence="12">ATP synthase complex subunit 8</fullName>
    </recommendedName>
</protein>
<evidence type="ECO:0000256" key="6">
    <source>
        <dbReference type="ARBA" id="ARBA00022692"/>
    </source>
</evidence>
<feature type="transmembrane region" description="Helical" evidence="13">
    <location>
        <begin position="12"/>
        <end position="32"/>
    </location>
</feature>